<proteinExistence type="predicted"/>
<feature type="compositionally biased region" description="Acidic residues" evidence="9">
    <location>
        <begin position="82"/>
        <end position="92"/>
    </location>
</feature>
<organism evidence="12 13">
    <name type="scientific">Prunus mume</name>
    <name type="common">Japanese apricot</name>
    <name type="synonym">Armeniaca mume</name>
    <dbReference type="NCBI Taxonomy" id="102107"/>
    <lineage>
        <taxon>Eukaryota</taxon>
        <taxon>Viridiplantae</taxon>
        <taxon>Streptophyta</taxon>
        <taxon>Embryophyta</taxon>
        <taxon>Tracheophyta</taxon>
        <taxon>Spermatophyta</taxon>
        <taxon>Magnoliopsida</taxon>
        <taxon>eudicotyledons</taxon>
        <taxon>Gunneridae</taxon>
        <taxon>Pentapetalae</taxon>
        <taxon>rosids</taxon>
        <taxon>fabids</taxon>
        <taxon>Rosales</taxon>
        <taxon>Rosaceae</taxon>
        <taxon>Amygdaloideae</taxon>
        <taxon>Amygdaleae</taxon>
        <taxon>Prunus</taxon>
    </lineage>
</organism>
<evidence type="ECO:0000256" key="6">
    <source>
        <dbReference type="ARBA" id="ARBA00022801"/>
    </source>
</evidence>
<feature type="domain" description="CCHC-type" evidence="10">
    <location>
        <begin position="362"/>
        <end position="377"/>
    </location>
</feature>
<dbReference type="Pfam" id="PF00078">
    <property type="entry name" value="RVT_1"/>
    <property type="match status" value="1"/>
</dbReference>
<keyword evidence="3" id="KW-0548">Nucleotidyltransferase</keyword>
<evidence type="ECO:0000259" key="11">
    <source>
        <dbReference type="PROSITE" id="PS50878"/>
    </source>
</evidence>
<dbReference type="InterPro" id="IPR001878">
    <property type="entry name" value="Znf_CCHC"/>
</dbReference>
<evidence type="ECO:0000256" key="7">
    <source>
        <dbReference type="ARBA" id="ARBA00022918"/>
    </source>
</evidence>
<dbReference type="InterPro" id="IPR043128">
    <property type="entry name" value="Rev_trsase/Diguanyl_cyclase"/>
</dbReference>
<dbReference type="InterPro" id="IPR005162">
    <property type="entry name" value="Retrotrans_gag_dom"/>
</dbReference>
<name>A0ABM1LQW0_PRUMU</name>
<feature type="region of interest" description="Disordered" evidence="9">
    <location>
        <begin position="286"/>
        <end position="355"/>
    </location>
</feature>
<dbReference type="Gene3D" id="2.40.70.10">
    <property type="entry name" value="Acid Proteases"/>
    <property type="match status" value="1"/>
</dbReference>
<evidence type="ECO:0000313" key="12">
    <source>
        <dbReference type="Proteomes" id="UP000694861"/>
    </source>
</evidence>
<evidence type="ECO:0000259" key="10">
    <source>
        <dbReference type="PROSITE" id="PS50158"/>
    </source>
</evidence>
<sequence>MGDREADVPAPITRADLDAQNQRIDNLTTQFGEMRELLLQALGGNHRRGGRDDERREGRDNNRREGRDGERRDNRRQLIPDSESESEEELEEPPPPANNPRNRNRNYENFGDYRIKAEIPNFWGNLKIEDFLDWLVEVERFFDIMEVPEHKMVKMVAFRLKATAAVWWDQLQNLRQRQGKQRVRTWRKMKSLMMERFLPTDYEQILYRMYLGCAQGIRSVSEYTEEFMRLAERNHLTETDNQKVARYNNGLKISIQEKIGMQNIWTLQEAINMALKAELLEKEKRQPNFRRNTTEASEYTAGASSGSGDKGKAQQQNLGGSTKPAIVGQNKNFNEGSSRNYNRGQPRNQSQNPYAKPMTDICYRCQKPGHRSNVCPERKQANFIEEADEDEENDEVGKDDYVGAEFAVEEGMEKITLVLQRVLLAPKEEGQRHSIFRSLCSIKNKVCDVIVDNGSCENFVSKKLVEYLQLSTEPHVSPYSLGWVKKGPSVRVAETCRVPLSIGKHYRDEILCDVIDMDACHILLGRPWQFDVDATFKGRDNVILFSWNNRKIAMATTQPAKQSVEPKTRSSSFLTLIHSEQELNEAVKEAECFCPLVLKGLLKIGGGEGDIPQDVQQILNQFQELLSENLPNELPPMRDIQHRIDLVPGASLPNLPHYRMSPKENDILREQKDKTWRMCVDSRAINKITVKYRFPIPRLEDMLDVLSGSRVFSKIDLRSGYHQIRIRPGDEWKTAFKSKDGLFEWLVMPFGLSNAPSTFMRLMNQVLRPFIGSFVVVYFDDILIYSTTKEEHLVHLRQVLDVLRENKLYVNLKKCTFCTNKLLFLGFVVGENGIQVDDEKIKAILDWPAPKTVSEVRSFHGLATFYRRFVKHFSTVAAPITECLKKGRFSWGEEQERSFAEIKEKLCTAPVLALPNFEKVFEVECDASGVGVGAVLSQDKRPIAFFSEKLSDARQKWSTYDQEFYAVVRALKQWEHYLIQKEFVLFTDHQALKYINSQKNIDKMHARWMTFLQKFSFVIKHTSGKTNRVADALSRRASLLVTLTQEVVGFECLKELYAGDNDFREIWIKCTNQEPMADYFLNEGYLFKGNQLCIPVSSLREKLIRDLHGGGLSGHLGRDKTIALLEDRFYWPQLKRDVGTIVRKCYICQTSKGQVQNTGLYMPLPVPNDIWQDLAMDFVLGLPRTQRGVDSVFVVVDRTDGRFNRG</sequence>
<keyword evidence="8" id="KW-0479">Metal-binding</keyword>
<evidence type="ECO:0000256" key="3">
    <source>
        <dbReference type="ARBA" id="ARBA00022695"/>
    </source>
</evidence>
<dbReference type="SUPFAM" id="SSF56672">
    <property type="entry name" value="DNA/RNA polymerases"/>
    <property type="match status" value="1"/>
</dbReference>
<dbReference type="GeneID" id="103333039"/>
<dbReference type="CDD" id="cd01647">
    <property type="entry name" value="RT_LTR"/>
    <property type="match status" value="1"/>
</dbReference>
<keyword evidence="5" id="KW-0255">Endonuclease</keyword>
<protein>
    <recommendedName>
        <fullName evidence="1">RNA-directed DNA polymerase</fullName>
        <ecNumber evidence="1">2.7.7.49</ecNumber>
    </recommendedName>
</protein>
<feature type="region of interest" description="Disordered" evidence="9">
    <location>
        <begin position="1"/>
        <end position="22"/>
    </location>
</feature>
<dbReference type="InterPro" id="IPR000477">
    <property type="entry name" value="RT_dom"/>
</dbReference>
<keyword evidence="4" id="KW-0540">Nuclease</keyword>
<dbReference type="PANTHER" id="PTHR35046">
    <property type="entry name" value="ZINC KNUCKLE (CCHC-TYPE) FAMILY PROTEIN"/>
    <property type="match status" value="1"/>
</dbReference>
<dbReference type="Gene3D" id="4.10.60.10">
    <property type="entry name" value="Zinc finger, CCHC-type"/>
    <property type="match status" value="1"/>
</dbReference>
<evidence type="ECO:0000256" key="5">
    <source>
        <dbReference type="ARBA" id="ARBA00022759"/>
    </source>
</evidence>
<dbReference type="SMART" id="SM00343">
    <property type="entry name" value="ZnF_C2HC"/>
    <property type="match status" value="1"/>
</dbReference>
<dbReference type="Pfam" id="PF03732">
    <property type="entry name" value="Retrotrans_gag"/>
    <property type="match status" value="1"/>
</dbReference>
<feature type="domain" description="Reverse transcriptase" evidence="11">
    <location>
        <begin position="642"/>
        <end position="829"/>
    </location>
</feature>
<feature type="compositionally biased region" description="Basic and acidic residues" evidence="9">
    <location>
        <begin position="50"/>
        <end position="78"/>
    </location>
</feature>
<evidence type="ECO:0000256" key="1">
    <source>
        <dbReference type="ARBA" id="ARBA00012493"/>
    </source>
</evidence>
<evidence type="ECO:0000256" key="2">
    <source>
        <dbReference type="ARBA" id="ARBA00022679"/>
    </source>
</evidence>
<dbReference type="Pfam" id="PF17917">
    <property type="entry name" value="RT_RNaseH"/>
    <property type="match status" value="1"/>
</dbReference>
<dbReference type="EC" id="2.7.7.49" evidence="1"/>
<dbReference type="Gene3D" id="3.30.420.10">
    <property type="entry name" value="Ribonuclease H-like superfamily/Ribonuclease H"/>
    <property type="match status" value="1"/>
</dbReference>
<dbReference type="CDD" id="cd00303">
    <property type="entry name" value="retropepsin_like"/>
    <property type="match status" value="1"/>
</dbReference>
<dbReference type="InterPro" id="IPR021109">
    <property type="entry name" value="Peptidase_aspartic_dom_sf"/>
</dbReference>
<dbReference type="InterPro" id="IPR036397">
    <property type="entry name" value="RNaseH_sf"/>
</dbReference>
<accession>A0ABM1LQW0</accession>
<evidence type="ECO:0000256" key="4">
    <source>
        <dbReference type="ARBA" id="ARBA00022722"/>
    </source>
</evidence>
<dbReference type="InterPro" id="IPR043502">
    <property type="entry name" value="DNA/RNA_pol_sf"/>
</dbReference>
<keyword evidence="12" id="KW-1185">Reference proteome</keyword>
<keyword evidence="2" id="KW-0808">Transferase</keyword>
<gene>
    <name evidence="13" type="primary">LOC103333039</name>
</gene>
<dbReference type="Proteomes" id="UP000694861">
    <property type="component" value="Linkage group LG5"/>
</dbReference>
<feature type="region of interest" description="Disordered" evidence="9">
    <location>
        <begin position="38"/>
        <end position="105"/>
    </location>
</feature>
<dbReference type="Pfam" id="PF17921">
    <property type="entry name" value="Integrase_H2C2"/>
    <property type="match status" value="1"/>
</dbReference>
<keyword evidence="7" id="KW-0695">RNA-directed DNA polymerase</keyword>
<dbReference type="PROSITE" id="PS50878">
    <property type="entry name" value="RT_POL"/>
    <property type="match status" value="1"/>
</dbReference>
<reference evidence="13" key="2">
    <citation type="submission" date="2025-08" db="UniProtKB">
        <authorList>
            <consortium name="RefSeq"/>
        </authorList>
    </citation>
    <scope>IDENTIFICATION</scope>
</reference>
<dbReference type="CDD" id="cd09274">
    <property type="entry name" value="RNase_HI_RT_Ty3"/>
    <property type="match status" value="1"/>
</dbReference>
<keyword evidence="8" id="KW-0862">Zinc</keyword>
<evidence type="ECO:0000256" key="9">
    <source>
        <dbReference type="SAM" id="MobiDB-lite"/>
    </source>
</evidence>
<evidence type="ECO:0000256" key="8">
    <source>
        <dbReference type="PROSITE-ProRule" id="PRU00047"/>
    </source>
</evidence>
<dbReference type="PANTHER" id="PTHR35046:SF18">
    <property type="entry name" value="RNA-DIRECTED DNA POLYMERASE"/>
    <property type="match status" value="1"/>
</dbReference>
<keyword evidence="8" id="KW-0863">Zinc-finger</keyword>
<dbReference type="RefSeq" id="XP_016649787.1">
    <property type="nucleotide sequence ID" value="XM_016794301.1"/>
</dbReference>
<dbReference type="PROSITE" id="PS50158">
    <property type="entry name" value="ZF_CCHC"/>
    <property type="match status" value="1"/>
</dbReference>
<dbReference type="Gene3D" id="3.30.70.270">
    <property type="match status" value="2"/>
</dbReference>
<dbReference type="InterPro" id="IPR041588">
    <property type="entry name" value="Integrase_H2C2"/>
</dbReference>
<feature type="compositionally biased region" description="Polar residues" evidence="9">
    <location>
        <begin position="329"/>
        <end position="353"/>
    </location>
</feature>
<dbReference type="Gene3D" id="1.10.340.70">
    <property type="match status" value="1"/>
</dbReference>
<keyword evidence="6" id="KW-0378">Hydrolase</keyword>
<dbReference type="InterPro" id="IPR041373">
    <property type="entry name" value="RT_RNaseH"/>
</dbReference>
<evidence type="ECO:0000313" key="13">
    <source>
        <dbReference type="RefSeq" id="XP_016649787.1"/>
    </source>
</evidence>
<reference evidence="12" key="1">
    <citation type="journal article" date="2012" name="Nat. Commun.">
        <title>The genome of Prunus mume.</title>
        <authorList>
            <person name="Zhang Q."/>
            <person name="Chen W."/>
            <person name="Sun L."/>
            <person name="Zhao F."/>
            <person name="Huang B."/>
            <person name="Yang W."/>
            <person name="Tao Y."/>
            <person name="Wang J."/>
            <person name="Yuan Z."/>
            <person name="Fan G."/>
            <person name="Xing Z."/>
            <person name="Han C."/>
            <person name="Pan H."/>
            <person name="Zhong X."/>
            <person name="Shi W."/>
            <person name="Liang X."/>
            <person name="Du D."/>
            <person name="Sun F."/>
            <person name="Xu Z."/>
            <person name="Hao R."/>
            <person name="Lv T."/>
            <person name="Lv Y."/>
            <person name="Zheng Z."/>
            <person name="Sun M."/>
            <person name="Luo L."/>
            <person name="Cai M."/>
            <person name="Gao Y."/>
            <person name="Wang J."/>
            <person name="Yin Y."/>
            <person name="Xu X."/>
            <person name="Cheng T."/>
            <person name="Wang J."/>
        </authorList>
    </citation>
    <scope>NUCLEOTIDE SEQUENCE [LARGE SCALE GENOMIC DNA]</scope>
</reference>